<accession>A0A5N6NWS8</accession>
<evidence type="ECO:0000313" key="3">
    <source>
        <dbReference type="Proteomes" id="UP000326396"/>
    </source>
</evidence>
<dbReference type="EMBL" id="SZYD01000009">
    <property type="protein sequence ID" value="KAD5318268.1"/>
    <property type="molecule type" value="Genomic_DNA"/>
</dbReference>
<dbReference type="Proteomes" id="UP000326396">
    <property type="component" value="Linkage Group LG17"/>
</dbReference>
<proteinExistence type="predicted"/>
<protein>
    <recommendedName>
        <fullName evidence="4">Ubiquitin-like protease family profile domain-containing protein</fullName>
    </recommendedName>
</protein>
<gene>
    <name evidence="2" type="ORF">E3N88_18214</name>
</gene>
<dbReference type="AlphaFoldDB" id="A0A5N6NWS8"/>
<reference evidence="2 3" key="1">
    <citation type="submission" date="2019-05" db="EMBL/GenBank/DDBJ databases">
        <title>Mikania micrantha, genome provides insights into the molecular mechanism of rapid growth.</title>
        <authorList>
            <person name="Liu B."/>
        </authorList>
    </citation>
    <scope>NUCLEOTIDE SEQUENCE [LARGE SCALE GENOMIC DNA]</scope>
    <source>
        <strain evidence="2">NLD-2019</strain>
        <tissue evidence="2">Leaf</tissue>
    </source>
</reference>
<comment type="caution">
    <text evidence="2">The sequence shown here is derived from an EMBL/GenBank/DDBJ whole genome shotgun (WGS) entry which is preliminary data.</text>
</comment>
<evidence type="ECO:0000256" key="1">
    <source>
        <dbReference type="SAM" id="MobiDB-lite"/>
    </source>
</evidence>
<feature type="region of interest" description="Disordered" evidence="1">
    <location>
        <begin position="103"/>
        <end position="127"/>
    </location>
</feature>
<evidence type="ECO:0008006" key="4">
    <source>
        <dbReference type="Google" id="ProtNLM"/>
    </source>
</evidence>
<keyword evidence="3" id="KW-1185">Reference proteome</keyword>
<organism evidence="2 3">
    <name type="scientific">Mikania micrantha</name>
    <name type="common">bitter vine</name>
    <dbReference type="NCBI Taxonomy" id="192012"/>
    <lineage>
        <taxon>Eukaryota</taxon>
        <taxon>Viridiplantae</taxon>
        <taxon>Streptophyta</taxon>
        <taxon>Embryophyta</taxon>
        <taxon>Tracheophyta</taxon>
        <taxon>Spermatophyta</taxon>
        <taxon>Magnoliopsida</taxon>
        <taxon>eudicotyledons</taxon>
        <taxon>Gunneridae</taxon>
        <taxon>Pentapetalae</taxon>
        <taxon>asterids</taxon>
        <taxon>campanulids</taxon>
        <taxon>Asterales</taxon>
        <taxon>Asteraceae</taxon>
        <taxon>Asteroideae</taxon>
        <taxon>Heliantheae alliance</taxon>
        <taxon>Eupatorieae</taxon>
        <taxon>Mikania</taxon>
    </lineage>
</organism>
<dbReference type="Gene3D" id="3.40.395.10">
    <property type="entry name" value="Adenoviral Proteinase, Chain A"/>
    <property type="match status" value="1"/>
</dbReference>
<evidence type="ECO:0000313" key="2">
    <source>
        <dbReference type="EMBL" id="KAD5318268.1"/>
    </source>
</evidence>
<name>A0A5N6NWS8_9ASTR</name>
<sequence>MLRSEQPALRCLNKTRIKWNGYQHYNGRLTFLLLVYAHDVYQRQNPKKKKVPGISFDTNESLNELDAQLIDDQNIIKQESTDSKVKGKAKVDKVKLPLTLVNKKMKKRKDDQEDLPVTKKKKKTRNENEELLSSFIMKKNKTKRSKGKKNNVDKKKEKNNYFKTKKCRGLKDKHEEDKKEDTVQVQEMTEISPAFLGELIQAVENVESEHNKDVKELNELSSSLVDEMIEAVDKVEADHEVKVDEDDDKIGDLIANLEFLSSNEADCQQTNKKSNEEKETDDEILFIKAKNQRIREILFDTSINNKFAKISFESFYPKQYIHIGVMSCWSNVLNHEEQFKSKDSTSRLFCPCNMLEEKDFKARMRLNELLINLETNLESTLLSLIYKSIEDVDILIVPILQVSQYYLICFNFKNETIDVIDNMKGKMKPKQKYRVTRMLLLSDINLLRDKVMSQLEDFEKIDISEREKLKKGAEKRIIKRIKKYC</sequence>